<dbReference type="SMART" id="SM00867">
    <property type="entry name" value="YceI"/>
    <property type="match status" value="1"/>
</dbReference>
<gene>
    <name evidence="3" type="ORF">ACIB24_03370</name>
</gene>
<dbReference type="EMBL" id="JBITLV010000001">
    <property type="protein sequence ID" value="MFI7586098.1"/>
    <property type="molecule type" value="Genomic_DNA"/>
</dbReference>
<dbReference type="Gene3D" id="2.40.128.110">
    <property type="entry name" value="Lipid/polyisoprenoid-binding, YceI-like"/>
    <property type="match status" value="1"/>
</dbReference>
<comment type="similarity">
    <text evidence="1">Belongs to the UPF0312 family.</text>
</comment>
<proteinExistence type="inferred from homology"/>
<sequence>MSTFPAELTGTWNIDTVHSTVGFAVKHAMVSTTRGRFESFTGSATIDAENPENSTATVEIDAASVNTNNERRDGHLKSPDFWDAETNPKITFQSTSATLKGDDLVMVGDLTIKGISKPVEIVWTFNGVAKDPFGGGWKAGFEGVATVDRADWDLTWNAAVETGGFLISDKVKLVLEIEADKA</sequence>
<dbReference type="PANTHER" id="PTHR34406:SF1">
    <property type="entry name" value="PROTEIN YCEI"/>
    <property type="match status" value="1"/>
</dbReference>
<organism evidence="3 4">
    <name type="scientific">Spongisporangium articulatum</name>
    <dbReference type="NCBI Taxonomy" id="3362603"/>
    <lineage>
        <taxon>Bacteria</taxon>
        <taxon>Bacillati</taxon>
        <taxon>Actinomycetota</taxon>
        <taxon>Actinomycetes</taxon>
        <taxon>Kineosporiales</taxon>
        <taxon>Kineosporiaceae</taxon>
        <taxon>Spongisporangium</taxon>
    </lineage>
</organism>
<name>A0ABW8AIV8_9ACTN</name>
<evidence type="ECO:0000256" key="1">
    <source>
        <dbReference type="ARBA" id="ARBA00008812"/>
    </source>
</evidence>
<evidence type="ECO:0000313" key="3">
    <source>
        <dbReference type="EMBL" id="MFI7586098.1"/>
    </source>
</evidence>
<dbReference type="RefSeq" id="WP_398275143.1">
    <property type="nucleotide sequence ID" value="NZ_JBITLV010000001.1"/>
</dbReference>
<feature type="domain" description="Lipid/polyisoprenoid-binding YceI-like" evidence="2">
    <location>
        <begin position="11"/>
        <end position="180"/>
    </location>
</feature>
<comment type="caution">
    <text evidence="3">The sequence shown here is derived from an EMBL/GenBank/DDBJ whole genome shotgun (WGS) entry which is preliminary data.</text>
</comment>
<accession>A0ABW8AIV8</accession>
<dbReference type="InterPro" id="IPR007372">
    <property type="entry name" value="Lipid/polyisoprenoid-bd_YceI"/>
</dbReference>
<dbReference type="InterPro" id="IPR036761">
    <property type="entry name" value="TTHA0802/YceI-like_sf"/>
</dbReference>
<keyword evidence="4" id="KW-1185">Reference proteome</keyword>
<dbReference type="Proteomes" id="UP001612915">
    <property type="component" value="Unassembled WGS sequence"/>
</dbReference>
<dbReference type="Pfam" id="PF04264">
    <property type="entry name" value="YceI"/>
    <property type="match status" value="1"/>
</dbReference>
<reference evidence="3 4" key="1">
    <citation type="submission" date="2024-10" db="EMBL/GenBank/DDBJ databases">
        <title>The Natural Products Discovery Center: Release of the First 8490 Sequenced Strains for Exploring Actinobacteria Biosynthetic Diversity.</title>
        <authorList>
            <person name="Kalkreuter E."/>
            <person name="Kautsar S.A."/>
            <person name="Yang D."/>
            <person name="Bader C.D."/>
            <person name="Teijaro C.N."/>
            <person name="Fluegel L."/>
            <person name="Davis C.M."/>
            <person name="Simpson J.R."/>
            <person name="Lauterbach L."/>
            <person name="Steele A.D."/>
            <person name="Gui C."/>
            <person name="Meng S."/>
            <person name="Li G."/>
            <person name="Viehrig K."/>
            <person name="Ye F."/>
            <person name="Su P."/>
            <person name="Kiefer A.F."/>
            <person name="Nichols A."/>
            <person name="Cepeda A.J."/>
            <person name="Yan W."/>
            <person name="Fan B."/>
            <person name="Jiang Y."/>
            <person name="Adhikari A."/>
            <person name="Zheng C.-J."/>
            <person name="Schuster L."/>
            <person name="Cowan T.M."/>
            <person name="Smanski M.J."/>
            <person name="Chevrette M.G."/>
            <person name="De Carvalho L.P.S."/>
            <person name="Shen B."/>
        </authorList>
    </citation>
    <scope>NUCLEOTIDE SEQUENCE [LARGE SCALE GENOMIC DNA]</scope>
    <source>
        <strain evidence="3 4">NPDC049639</strain>
    </source>
</reference>
<protein>
    <submittedName>
        <fullName evidence="3">YceI family protein</fullName>
    </submittedName>
</protein>
<dbReference type="SUPFAM" id="SSF101874">
    <property type="entry name" value="YceI-like"/>
    <property type="match status" value="1"/>
</dbReference>
<evidence type="ECO:0000259" key="2">
    <source>
        <dbReference type="SMART" id="SM00867"/>
    </source>
</evidence>
<evidence type="ECO:0000313" key="4">
    <source>
        <dbReference type="Proteomes" id="UP001612915"/>
    </source>
</evidence>
<dbReference type="PANTHER" id="PTHR34406">
    <property type="entry name" value="PROTEIN YCEI"/>
    <property type="match status" value="1"/>
</dbReference>